<dbReference type="RefSeq" id="WP_162618621.1">
    <property type="nucleotide sequence ID" value="NZ_KZ686269.1"/>
</dbReference>
<reference evidence="1 2" key="1">
    <citation type="submission" date="2018-03" db="EMBL/GenBank/DDBJ databases">
        <authorList>
            <person name="Keele B.F."/>
        </authorList>
    </citation>
    <scope>NUCLEOTIDE SEQUENCE [LARGE SCALE GENOMIC DNA]</scope>
    <source>
        <strain evidence="1 2">YL28-9</strain>
    </source>
</reference>
<gene>
    <name evidence="1" type="ORF">C7T94_08680</name>
</gene>
<comment type="caution">
    <text evidence="1">The sequence shown here is derived from an EMBL/GenBank/DDBJ whole genome shotgun (WGS) entry which is preliminary data.</text>
</comment>
<sequence>MNTIISFPPSRKVKIAGRLLLVFALCALSFAYSCKKPLDEQEVQLSENLLKSQKKYSKLTGSRTESGGTFDLTDIQREGNLLNIAVKGGCNAADFEVVWDGHILLSYPAQVKLVVHNRATETCGTDRTFNIQIDLSKIIENPDPKDYVFHVANGSVKRDKSLNPDGSVTSR</sequence>
<keyword evidence="2" id="KW-1185">Reference proteome</keyword>
<dbReference type="EMBL" id="PYLS01000005">
    <property type="protein sequence ID" value="PST82720.1"/>
    <property type="molecule type" value="Genomic_DNA"/>
</dbReference>
<dbReference type="Proteomes" id="UP000240912">
    <property type="component" value="Unassembled WGS sequence"/>
</dbReference>
<evidence type="ECO:0000313" key="2">
    <source>
        <dbReference type="Proteomes" id="UP000240912"/>
    </source>
</evidence>
<dbReference type="AlphaFoldDB" id="A0A2T3HJX1"/>
<name>A0A2T3HJX1_9SPHI</name>
<proteinExistence type="predicted"/>
<evidence type="ECO:0000313" key="1">
    <source>
        <dbReference type="EMBL" id="PST82720.1"/>
    </source>
</evidence>
<accession>A0A2T3HJX1</accession>
<organism evidence="1 2">
    <name type="scientific">Pedobacter yulinensis</name>
    <dbReference type="NCBI Taxonomy" id="2126353"/>
    <lineage>
        <taxon>Bacteria</taxon>
        <taxon>Pseudomonadati</taxon>
        <taxon>Bacteroidota</taxon>
        <taxon>Sphingobacteriia</taxon>
        <taxon>Sphingobacteriales</taxon>
        <taxon>Sphingobacteriaceae</taxon>
        <taxon>Pedobacter</taxon>
    </lineage>
</organism>
<protein>
    <submittedName>
        <fullName evidence="1">Uncharacterized protein</fullName>
    </submittedName>
</protein>